<evidence type="ECO:0000256" key="1">
    <source>
        <dbReference type="SAM" id="MobiDB-lite"/>
    </source>
</evidence>
<protein>
    <submittedName>
        <fullName evidence="3">Uncharacterized protein</fullName>
    </submittedName>
</protein>
<feature type="region of interest" description="Disordered" evidence="1">
    <location>
        <begin position="89"/>
        <end position="121"/>
    </location>
</feature>
<feature type="compositionally biased region" description="Basic and acidic residues" evidence="1">
    <location>
        <begin position="215"/>
        <end position="225"/>
    </location>
</feature>
<feature type="compositionally biased region" description="Low complexity" evidence="1">
    <location>
        <begin position="98"/>
        <end position="111"/>
    </location>
</feature>
<name>A0AAN9EDE8_CROPI</name>
<evidence type="ECO:0000313" key="4">
    <source>
        <dbReference type="Proteomes" id="UP001372338"/>
    </source>
</evidence>
<sequence length="242" mass="27438">MVGSNLAELASKSRKRRALDTTSAPPTRAITSTFLLLLQTLGLWLLFHWLITVEELLSLTAGKEKLLSALEKMEVKALKHKRVASRQTCLRKKRKAKATNNNKGKASTNSTPSSSTRARENEEHIYPIKKVSSLDFSAVDEENLVRLDALSAKETENLLRNLDVIKERIKGKPMILAPWTVQEEGSSDSASNNKLPADHDICHWHQVTTRKRAQQRMDKEKRSEVSHPTPNGYNLRMEYKRT</sequence>
<dbReference type="Proteomes" id="UP001372338">
    <property type="component" value="Unassembled WGS sequence"/>
</dbReference>
<organism evidence="3 4">
    <name type="scientific">Crotalaria pallida</name>
    <name type="common">Smooth rattlebox</name>
    <name type="synonym">Crotalaria striata</name>
    <dbReference type="NCBI Taxonomy" id="3830"/>
    <lineage>
        <taxon>Eukaryota</taxon>
        <taxon>Viridiplantae</taxon>
        <taxon>Streptophyta</taxon>
        <taxon>Embryophyta</taxon>
        <taxon>Tracheophyta</taxon>
        <taxon>Spermatophyta</taxon>
        <taxon>Magnoliopsida</taxon>
        <taxon>eudicotyledons</taxon>
        <taxon>Gunneridae</taxon>
        <taxon>Pentapetalae</taxon>
        <taxon>rosids</taxon>
        <taxon>fabids</taxon>
        <taxon>Fabales</taxon>
        <taxon>Fabaceae</taxon>
        <taxon>Papilionoideae</taxon>
        <taxon>50 kb inversion clade</taxon>
        <taxon>genistoids sensu lato</taxon>
        <taxon>core genistoids</taxon>
        <taxon>Crotalarieae</taxon>
        <taxon>Crotalaria</taxon>
    </lineage>
</organism>
<proteinExistence type="predicted"/>
<keyword evidence="2" id="KW-0812">Transmembrane</keyword>
<dbReference type="EMBL" id="JAYWIO010000006">
    <property type="protein sequence ID" value="KAK7255374.1"/>
    <property type="molecule type" value="Genomic_DNA"/>
</dbReference>
<evidence type="ECO:0000256" key="2">
    <source>
        <dbReference type="SAM" id="Phobius"/>
    </source>
</evidence>
<accession>A0AAN9EDE8</accession>
<evidence type="ECO:0000313" key="3">
    <source>
        <dbReference type="EMBL" id="KAK7255374.1"/>
    </source>
</evidence>
<keyword evidence="4" id="KW-1185">Reference proteome</keyword>
<keyword evidence="2" id="KW-0472">Membrane</keyword>
<keyword evidence="2" id="KW-1133">Transmembrane helix</keyword>
<dbReference type="AlphaFoldDB" id="A0AAN9EDE8"/>
<comment type="caution">
    <text evidence="3">The sequence shown here is derived from an EMBL/GenBank/DDBJ whole genome shotgun (WGS) entry which is preliminary data.</text>
</comment>
<feature type="region of interest" description="Disordered" evidence="1">
    <location>
        <begin position="211"/>
        <end position="242"/>
    </location>
</feature>
<feature type="transmembrane region" description="Helical" evidence="2">
    <location>
        <begin position="29"/>
        <end position="51"/>
    </location>
</feature>
<reference evidence="3 4" key="1">
    <citation type="submission" date="2024-01" db="EMBL/GenBank/DDBJ databases">
        <title>The genomes of 5 underutilized Papilionoideae crops provide insights into root nodulation and disease resistanc.</title>
        <authorList>
            <person name="Yuan L."/>
        </authorList>
    </citation>
    <scope>NUCLEOTIDE SEQUENCE [LARGE SCALE GENOMIC DNA]</scope>
    <source>
        <strain evidence="3">ZHUSHIDOU_FW_LH</strain>
        <tissue evidence="3">Leaf</tissue>
    </source>
</reference>
<gene>
    <name evidence="3" type="ORF">RIF29_28783</name>
</gene>